<name>A0ABQ2G9B9_9DEIO</name>
<dbReference type="InterPro" id="IPR036390">
    <property type="entry name" value="WH_DNA-bd_sf"/>
</dbReference>
<comment type="caution">
    <text evidence="2">The sequence shown here is derived from an EMBL/GenBank/DDBJ whole genome shotgun (WGS) entry which is preliminary data.</text>
</comment>
<dbReference type="SUPFAM" id="SSF46785">
    <property type="entry name" value="Winged helix' DNA-binding domain"/>
    <property type="match status" value="1"/>
</dbReference>
<feature type="domain" description="HTH marR-type" evidence="1">
    <location>
        <begin position="14"/>
        <end position="146"/>
    </location>
</feature>
<dbReference type="EMBL" id="BMOL01000007">
    <property type="protein sequence ID" value="GGL81432.1"/>
    <property type="molecule type" value="Genomic_DNA"/>
</dbReference>
<accession>A0ABQ2G9B9</accession>
<dbReference type="InterPro" id="IPR000835">
    <property type="entry name" value="HTH_MarR-typ"/>
</dbReference>
<dbReference type="Proteomes" id="UP000639973">
    <property type="component" value="Unassembled WGS sequence"/>
</dbReference>
<reference evidence="3" key="1">
    <citation type="journal article" date="2019" name="Int. J. Syst. Evol. Microbiol.">
        <title>The Global Catalogue of Microorganisms (GCM) 10K type strain sequencing project: providing services to taxonomists for standard genome sequencing and annotation.</title>
        <authorList>
            <consortium name="The Broad Institute Genomics Platform"/>
            <consortium name="The Broad Institute Genome Sequencing Center for Infectious Disease"/>
            <person name="Wu L."/>
            <person name="Ma J."/>
        </authorList>
    </citation>
    <scope>NUCLEOTIDE SEQUENCE [LARGE SCALE GENOMIC DNA]</scope>
    <source>
        <strain evidence="3">JCM 15442</strain>
    </source>
</reference>
<sequence length="168" mass="18478">MPNRFSGKAAERDALDAYIKLWRAAHAVEAAANRHLGDHGLTLSQFAVLEALFHLGPLSQRQLADKILRSSGNLTMVIDNLERDGQVSRERNPADRRAFQICLTPEGRALIERILPGHVQGIQALFGVLDPDELQQLSSLTRKLGIEAQRVDAQRTGGGPQSSRRGKV</sequence>
<organism evidence="2 3">
    <name type="scientific">Deinococcus aerolatus</name>
    <dbReference type="NCBI Taxonomy" id="522487"/>
    <lineage>
        <taxon>Bacteria</taxon>
        <taxon>Thermotogati</taxon>
        <taxon>Deinococcota</taxon>
        <taxon>Deinococci</taxon>
        <taxon>Deinococcales</taxon>
        <taxon>Deinococcaceae</taxon>
        <taxon>Deinococcus</taxon>
    </lineage>
</organism>
<dbReference type="PRINTS" id="PR00598">
    <property type="entry name" value="HTHMARR"/>
</dbReference>
<keyword evidence="3" id="KW-1185">Reference proteome</keyword>
<dbReference type="InterPro" id="IPR039422">
    <property type="entry name" value="MarR/SlyA-like"/>
</dbReference>
<dbReference type="PANTHER" id="PTHR33164">
    <property type="entry name" value="TRANSCRIPTIONAL REGULATOR, MARR FAMILY"/>
    <property type="match status" value="1"/>
</dbReference>
<proteinExistence type="predicted"/>
<dbReference type="PANTHER" id="PTHR33164:SF101">
    <property type="entry name" value="TRANSCRIPTIONAL REPRESSOR MPRA"/>
    <property type="match status" value="1"/>
</dbReference>
<protein>
    <submittedName>
        <fullName evidence="2">MarR family transcriptional regulator</fullName>
    </submittedName>
</protein>
<dbReference type="PROSITE" id="PS50995">
    <property type="entry name" value="HTH_MARR_2"/>
    <property type="match status" value="1"/>
</dbReference>
<dbReference type="Gene3D" id="1.10.10.10">
    <property type="entry name" value="Winged helix-like DNA-binding domain superfamily/Winged helix DNA-binding domain"/>
    <property type="match status" value="1"/>
</dbReference>
<gene>
    <name evidence="2" type="ORF">GCM10010840_18990</name>
</gene>
<dbReference type="SMART" id="SM00347">
    <property type="entry name" value="HTH_MARR"/>
    <property type="match status" value="1"/>
</dbReference>
<evidence type="ECO:0000313" key="3">
    <source>
        <dbReference type="Proteomes" id="UP000639973"/>
    </source>
</evidence>
<dbReference type="InterPro" id="IPR036388">
    <property type="entry name" value="WH-like_DNA-bd_sf"/>
</dbReference>
<dbReference type="Pfam" id="PF01047">
    <property type="entry name" value="MarR"/>
    <property type="match status" value="1"/>
</dbReference>
<evidence type="ECO:0000313" key="2">
    <source>
        <dbReference type="EMBL" id="GGL81432.1"/>
    </source>
</evidence>
<dbReference type="RefSeq" id="WP_188971252.1">
    <property type="nucleotide sequence ID" value="NZ_BMOL01000007.1"/>
</dbReference>
<evidence type="ECO:0000259" key="1">
    <source>
        <dbReference type="PROSITE" id="PS50995"/>
    </source>
</evidence>